<feature type="signal peptide" evidence="1">
    <location>
        <begin position="1"/>
        <end position="18"/>
    </location>
</feature>
<evidence type="ECO:0000313" key="2">
    <source>
        <dbReference type="EMBL" id="KAK4143153.1"/>
    </source>
</evidence>
<protein>
    <submittedName>
        <fullName evidence="2">Uncharacterized protein</fullName>
    </submittedName>
</protein>
<dbReference type="EMBL" id="MU853589">
    <property type="protein sequence ID" value="KAK4143153.1"/>
    <property type="molecule type" value="Genomic_DNA"/>
</dbReference>
<dbReference type="AlphaFoldDB" id="A0AAN6ZMA8"/>
<proteinExistence type="predicted"/>
<dbReference type="GeneID" id="87817519"/>
<organism evidence="2 3">
    <name type="scientific">Dichotomopilus funicola</name>
    <dbReference type="NCBI Taxonomy" id="1934379"/>
    <lineage>
        <taxon>Eukaryota</taxon>
        <taxon>Fungi</taxon>
        <taxon>Dikarya</taxon>
        <taxon>Ascomycota</taxon>
        <taxon>Pezizomycotina</taxon>
        <taxon>Sordariomycetes</taxon>
        <taxon>Sordariomycetidae</taxon>
        <taxon>Sordariales</taxon>
        <taxon>Chaetomiaceae</taxon>
        <taxon>Dichotomopilus</taxon>
    </lineage>
</organism>
<gene>
    <name evidence="2" type="ORF">C8A04DRAFT_29170</name>
</gene>
<dbReference type="Proteomes" id="UP001302676">
    <property type="component" value="Unassembled WGS sequence"/>
</dbReference>
<accession>A0AAN6ZMA8</accession>
<feature type="chain" id="PRO_5043051396" evidence="1">
    <location>
        <begin position="19"/>
        <end position="140"/>
    </location>
</feature>
<keyword evidence="1" id="KW-0732">Signal</keyword>
<comment type="caution">
    <text evidence="2">The sequence shown here is derived from an EMBL/GenBank/DDBJ whole genome shotgun (WGS) entry which is preliminary data.</text>
</comment>
<evidence type="ECO:0000256" key="1">
    <source>
        <dbReference type="SAM" id="SignalP"/>
    </source>
</evidence>
<evidence type="ECO:0000313" key="3">
    <source>
        <dbReference type="Proteomes" id="UP001302676"/>
    </source>
</evidence>
<dbReference type="RefSeq" id="XP_062636524.1">
    <property type="nucleotide sequence ID" value="XM_062780906.1"/>
</dbReference>
<keyword evidence="3" id="KW-1185">Reference proteome</keyword>
<sequence length="140" mass="15334">MHLKSFLVGALLPIGLFASPTPDLAPALNVTAEADELLDARAIVRPQHCTIVGGSTYVNCRRGPNTKYAVKLSMRKGNTYDFWCVYSGQCITINGFRNCGWHYSKQHDCFVSGHYTDNHCTQARLGGCGFTDDEDAAGPF</sequence>
<name>A0AAN6ZMA8_9PEZI</name>
<reference evidence="2" key="1">
    <citation type="journal article" date="2023" name="Mol. Phylogenet. Evol.">
        <title>Genome-scale phylogeny and comparative genomics of the fungal order Sordariales.</title>
        <authorList>
            <person name="Hensen N."/>
            <person name="Bonometti L."/>
            <person name="Westerberg I."/>
            <person name="Brannstrom I.O."/>
            <person name="Guillou S."/>
            <person name="Cros-Aarteil S."/>
            <person name="Calhoun S."/>
            <person name="Haridas S."/>
            <person name="Kuo A."/>
            <person name="Mondo S."/>
            <person name="Pangilinan J."/>
            <person name="Riley R."/>
            <person name="LaButti K."/>
            <person name="Andreopoulos B."/>
            <person name="Lipzen A."/>
            <person name="Chen C."/>
            <person name="Yan M."/>
            <person name="Daum C."/>
            <person name="Ng V."/>
            <person name="Clum A."/>
            <person name="Steindorff A."/>
            <person name="Ohm R.A."/>
            <person name="Martin F."/>
            <person name="Silar P."/>
            <person name="Natvig D.O."/>
            <person name="Lalanne C."/>
            <person name="Gautier V."/>
            <person name="Ament-Velasquez S.L."/>
            <person name="Kruys A."/>
            <person name="Hutchinson M.I."/>
            <person name="Powell A.J."/>
            <person name="Barry K."/>
            <person name="Miller A.N."/>
            <person name="Grigoriev I.V."/>
            <person name="Debuchy R."/>
            <person name="Gladieux P."/>
            <person name="Hiltunen Thoren M."/>
            <person name="Johannesson H."/>
        </authorList>
    </citation>
    <scope>NUCLEOTIDE SEQUENCE</scope>
    <source>
        <strain evidence="2">CBS 141.50</strain>
    </source>
</reference>
<reference evidence="2" key="2">
    <citation type="submission" date="2023-05" db="EMBL/GenBank/DDBJ databases">
        <authorList>
            <consortium name="Lawrence Berkeley National Laboratory"/>
            <person name="Steindorff A."/>
            <person name="Hensen N."/>
            <person name="Bonometti L."/>
            <person name="Westerberg I."/>
            <person name="Brannstrom I.O."/>
            <person name="Guillou S."/>
            <person name="Cros-Aarteil S."/>
            <person name="Calhoun S."/>
            <person name="Haridas S."/>
            <person name="Kuo A."/>
            <person name="Mondo S."/>
            <person name="Pangilinan J."/>
            <person name="Riley R."/>
            <person name="Labutti K."/>
            <person name="Andreopoulos B."/>
            <person name="Lipzen A."/>
            <person name="Chen C."/>
            <person name="Yanf M."/>
            <person name="Daum C."/>
            <person name="Ng V."/>
            <person name="Clum A."/>
            <person name="Ohm R."/>
            <person name="Martin F."/>
            <person name="Silar P."/>
            <person name="Natvig D."/>
            <person name="Lalanne C."/>
            <person name="Gautier V."/>
            <person name="Ament-Velasquez S.L."/>
            <person name="Kruys A."/>
            <person name="Hutchinson M.I."/>
            <person name="Powell A.J."/>
            <person name="Barry K."/>
            <person name="Miller A.N."/>
            <person name="Grigoriev I.V."/>
            <person name="Debuchy R."/>
            <person name="Gladieux P."/>
            <person name="Thoren M.H."/>
            <person name="Johannesson H."/>
        </authorList>
    </citation>
    <scope>NUCLEOTIDE SEQUENCE</scope>
    <source>
        <strain evidence="2">CBS 141.50</strain>
    </source>
</reference>